<evidence type="ECO:0000313" key="5">
    <source>
        <dbReference type="EMBL" id="TXK12679.1"/>
    </source>
</evidence>
<sequence length="164" mass="16840">MSAAFALAVELTAYGAFAVLSVVLTVIDLRTHRLPDRLVLPAYPAAAVLLALAAFLRADPARLLAVAGGAIVLFAFYLLLRMLRPGAMGGGDVKLAGLIGAFLGYLGWDAVLGGAIAGFVFGGVFAAVLLLARRARAANRLAFGPWMLLGAWAAILAVAASAFS</sequence>
<feature type="domain" description="Prepilin type IV endopeptidase peptidase" evidence="4">
    <location>
        <begin position="17"/>
        <end position="126"/>
    </location>
</feature>
<dbReference type="InterPro" id="IPR050882">
    <property type="entry name" value="Prepilin_peptidase/N-MTase"/>
</dbReference>
<dbReference type="PANTHER" id="PTHR30487">
    <property type="entry name" value="TYPE 4 PREPILIN-LIKE PROTEINS LEADER PEPTIDE-PROCESSING ENZYME"/>
    <property type="match status" value="1"/>
</dbReference>
<dbReference type="PRINTS" id="PR00864">
    <property type="entry name" value="PREPILNPTASE"/>
</dbReference>
<feature type="transmembrane region" description="Helical" evidence="3">
    <location>
        <begin position="38"/>
        <end position="56"/>
    </location>
</feature>
<comment type="caution">
    <text evidence="5">The sequence shown here is derived from an EMBL/GenBank/DDBJ whole genome shotgun (WGS) entry which is preliminary data.</text>
</comment>
<keyword evidence="6" id="KW-1185">Reference proteome</keyword>
<dbReference type="Gene3D" id="1.20.120.1220">
    <property type="match status" value="1"/>
</dbReference>
<dbReference type="InterPro" id="IPR014032">
    <property type="entry name" value="Peptidase_A24A_bac"/>
</dbReference>
<dbReference type="OrthoDB" id="2087435at2"/>
<feature type="transmembrane region" description="Helical" evidence="3">
    <location>
        <begin position="62"/>
        <end position="80"/>
    </location>
</feature>
<evidence type="ECO:0000256" key="1">
    <source>
        <dbReference type="ARBA" id="ARBA00005801"/>
    </source>
</evidence>
<dbReference type="PANTHER" id="PTHR30487:SF0">
    <property type="entry name" value="PREPILIN LEADER PEPTIDASE_N-METHYLTRANSFERASE-RELATED"/>
    <property type="match status" value="1"/>
</dbReference>
<reference evidence="5 6" key="1">
    <citation type="submission" date="2019-08" db="EMBL/GenBank/DDBJ databases">
        <authorList>
            <person name="Dong K."/>
        </authorList>
    </citation>
    <scope>NUCLEOTIDE SEQUENCE [LARGE SCALE GENOMIC DNA]</scope>
    <source>
        <strain evidence="5 6">JCM14558</strain>
    </source>
</reference>
<feature type="transmembrane region" description="Helical" evidence="3">
    <location>
        <begin position="144"/>
        <end position="163"/>
    </location>
</feature>
<dbReference type="GO" id="GO:0004190">
    <property type="term" value="F:aspartic-type endopeptidase activity"/>
    <property type="evidence" value="ECO:0007669"/>
    <property type="project" value="InterPro"/>
</dbReference>
<dbReference type="GO" id="GO:0006465">
    <property type="term" value="P:signal peptide processing"/>
    <property type="evidence" value="ECO:0007669"/>
    <property type="project" value="TreeGrafter"/>
</dbReference>
<dbReference type="RefSeq" id="WP_147893391.1">
    <property type="nucleotide sequence ID" value="NZ_BAAANR010000001.1"/>
</dbReference>
<protein>
    <submittedName>
        <fullName evidence="5">Prepilin peptidase</fullName>
    </submittedName>
</protein>
<accession>A0A5C8I2W2</accession>
<feature type="transmembrane region" description="Helical" evidence="3">
    <location>
        <begin position="6"/>
        <end position="26"/>
    </location>
</feature>
<evidence type="ECO:0000313" key="6">
    <source>
        <dbReference type="Proteomes" id="UP000321034"/>
    </source>
</evidence>
<keyword evidence="3" id="KW-0812">Transmembrane</keyword>
<comment type="similarity">
    <text evidence="1 2">Belongs to the peptidase A24 family.</text>
</comment>
<keyword evidence="3" id="KW-0472">Membrane</keyword>
<feature type="transmembrane region" description="Helical" evidence="3">
    <location>
        <begin position="114"/>
        <end position="132"/>
    </location>
</feature>
<evidence type="ECO:0000256" key="2">
    <source>
        <dbReference type="RuleBase" id="RU003793"/>
    </source>
</evidence>
<dbReference type="Pfam" id="PF01478">
    <property type="entry name" value="Peptidase_A24"/>
    <property type="match status" value="1"/>
</dbReference>
<dbReference type="AlphaFoldDB" id="A0A5C8I2W2"/>
<organism evidence="5 6">
    <name type="scientific">Microbacterium hatanonis</name>
    <dbReference type="NCBI Taxonomy" id="404366"/>
    <lineage>
        <taxon>Bacteria</taxon>
        <taxon>Bacillati</taxon>
        <taxon>Actinomycetota</taxon>
        <taxon>Actinomycetes</taxon>
        <taxon>Micrococcales</taxon>
        <taxon>Microbacteriaceae</taxon>
        <taxon>Microbacterium</taxon>
    </lineage>
</organism>
<evidence type="ECO:0000259" key="4">
    <source>
        <dbReference type="Pfam" id="PF01478"/>
    </source>
</evidence>
<keyword evidence="3" id="KW-1133">Transmembrane helix</keyword>
<proteinExistence type="inferred from homology"/>
<evidence type="ECO:0000256" key="3">
    <source>
        <dbReference type="SAM" id="Phobius"/>
    </source>
</evidence>
<dbReference type="Proteomes" id="UP000321034">
    <property type="component" value="Unassembled WGS sequence"/>
</dbReference>
<dbReference type="InterPro" id="IPR000045">
    <property type="entry name" value="Prepilin_IV_endopep_pep"/>
</dbReference>
<name>A0A5C8I2W2_9MICO</name>
<dbReference type="EMBL" id="VRSV01000001">
    <property type="protein sequence ID" value="TXK12679.1"/>
    <property type="molecule type" value="Genomic_DNA"/>
</dbReference>
<dbReference type="GO" id="GO:0005886">
    <property type="term" value="C:plasma membrane"/>
    <property type="evidence" value="ECO:0007669"/>
    <property type="project" value="TreeGrafter"/>
</dbReference>
<gene>
    <name evidence="5" type="ORF">FVP77_04255</name>
</gene>